<dbReference type="AlphaFoldDB" id="D3FEX8"/>
<evidence type="ECO:0000313" key="1">
    <source>
        <dbReference type="EMBL" id="ADB51695.1"/>
    </source>
</evidence>
<reference evidence="2" key="2">
    <citation type="submission" date="2010-01" db="EMBL/GenBank/DDBJ databases">
        <title>The complete genome of Conexibacter woesei DSM 14684.</title>
        <authorList>
            <consortium name="US DOE Joint Genome Institute (JGI-PGF)"/>
            <person name="Lucas S."/>
            <person name="Copeland A."/>
            <person name="Lapidus A."/>
            <person name="Glavina del Rio T."/>
            <person name="Dalin E."/>
            <person name="Tice H."/>
            <person name="Bruce D."/>
            <person name="Goodwin L."/>
            <person name="Pitluck S."/>
            <person name="Kyrpides N."/>
            <person name="Mavromatis K."/>
            <person name="Ivanova N."/>
            <person name="Mikhailova N."/>
            <person name="Chertkov O."/>
            <person name="Brettin T."/>
            <person name="Detter J.C."/>
            <person name="Han C."/>
            <person name="Larimer F."/>
            <person name="Land M."/>
            <person name="Hauser L."/>
            <person name="Markowitz V."/>
            <person name="Cheng J.-F."/>
            <person name="Hugenholtz P."/>
            <person name="Woyke T."/>
            <person name="Wu D."/>
            <person name="Pukall R."/>
            <person name="Steenblock K."/>
            <person name="Schneider S."/>
            <person name="Klenk H.-P."/>
            <person name="Eisen J.A."/>
        </authorList>
    </citation>
    <scope>NUCLEOTIDE SEQUENCE [LARGE SCALE GENOMIC DNA]</scope>
    <source>
        <strain evidence="2">DSM 14684 / CIP 108061 / JCM 11494 / NBRC 100937 / ID131577</strain>
    </source>
</reference>
<sequence>MLFSRLLDFPETGVPSLAQDVERPLIPKCRLT</sequence>
<dbReference type="Proteomes" id="UP000008229">
    <property type="component" value="Chromosome"/>
</dbReference>
<reference evidence="1 2" key="1">
    <citation type="journal article" date="2010" name="Stand. Genomic Sci.">
        <title>Complete genome sequence of Conexibacter woesei type strain (ID131577).</title>
        <authorList>
            <person name="Pukall R."/>
            <person name="Lapidus A."/>
            <person name="Glavina Del Rio T."/>
            <person name="Copeland A."/>
            <person name="Tice H."/>
            <person name="Cheng J.-F."/>
            <person name="Lucas S."/>
            <person name="Chen F."/>
            <person name="Nolan M."/>
            <person name="Bruce D."/>
            <person name="Goodwin L."/>
            <person name="Pitluck S."/>
            <person name="Mavromatis K."/>
            <person name="Ivanova N."/>
            <person name="Ovchinnikova G."/>
            <person name="Pati A."/>
            <person name="Chen A."/>
            <person name="Palaniappan K."/>
            <person name="Land M."/>
            <person name="Hauser L."/>
            <person name="Chang Y.-J."/>
            <person name="Jeffries C.D."/>
            <person name="Chain P."/>
            <person name="Meincke L."/>
            <person name="Sims D."/>
            <person name="Brettin T."/>
            <person name="Detter J.C."/>
            <person name="Rohde M."/>
            <person name="Goeker M."/>
            <person name="Bristow J."/>
            <person name="Eisen J.A."/>
            <person name="Markowitz V."/>
            <person name="Kyrpides N.C."/>
            <person name="Klenk H.-P."/>
            <person name="Hugenholtz P."/>
        </authorList>
    </citation>
    <scope>NUCLEOTIDE SEQUENCE [LARGE SCALE GENOMIC DNA]</scope>
    <source>
        <strain evidence="2">DSM 14684 / CIP 108061 / JCM 11494 / NBRC 100937 / ID131577</strain>
    </source>
</reference>
<protein>
    <submittedName>
        <fullName evidence="1">Uncharacterized protein</fullName>
    </submittedName>
</protein>
<dbReference type="HOGENOM" id="CLU_3388904_0_0_11"/>
<evidence type="ECO:0000313" key="2">
    <source>
        <dbReference type="Proteomes" id="UP000008229"/>
    </source>
</evidence>
<dbReference type="KEGG" id="cwo:Cwoe_3277"/>
<keyword evidence="2" id="KW-1185">Reference proteome</keyword>
<name>D3FEX8_CONWI</name>
<dbReference type="EMBL" id="CP001854">
    <property type="protein sequence ID" value="ADB51695.1"/>
    <property type="molecule type" value="Genomic_DNA"/>
</dbReference>
<organism evidence="1 2">
    <name type="scientific">Conexibacter woesei (strain DSM 14684 / CCUG 47730 / CIP 108061 / JCM 11494 / NBRC 100937 / ID131577)</name>
    <dbReference type="NCBI Taxonomy" id="469383"/>
    <lineage>
        <taxon>Bacteria</taxon>
        <taxon>Bacillati</taxon>
        <taxon>Actinomycetota</taxon>
        <taxon>Thermoleophilia</taxon>
        <taxon>Solirubrobacterales</taxon>
        <taxon>Conexibacteraceae</taxon>
        <taxon>Conexibacter</taxon>
    </lineage>
</organism>
<gene>
    <name evidence="1" type="ordered locus">Cwoe_3277</name>
</gene>
<accession>D3FEX8</accession>
<proteinExistence type="predicted"/>